<dbReference type="STRING" id="1890683.A0A427Y8H0"/>
<dbReference type="PANTHER" id="PTHR15032:SF27">
    <property type="entry name" value="N-ACYL-PHOSPHATIDYLETHANOLAMINE-HYDROLYZING PHOSPHOLIPASE D"/>
    <property type="match status" value="1"/>
</dbReference>
<dbReference type="Gene3D" id="3.60.15.10">
    <property type="entry name" value="Ribonuclease Z/Hydroxyacylglutathione hydrolase-like"/>
    <property type="match status" value="1"/>
</dbReference>
<dbReference type="GO" id="GO:0070290">
    <property type="term" value="F:N-acylphosphatidylethanolamine-specific phospholipase D activity"/>
    <property type="evidence" value="ECO:0007669"/>
    <property type="project" value="TreeGrafter"/>
</dbReference>
<dbReference type="InterPro" id="IPR001279">
    <property type="entry name" value="Metallo-B-lactamas"/>
</dbReference>
<evidence type="ECO:0000313" key="3">
    <source>
        <dbReference type="EMBL" id="RSH87398.1"/>
    </source>
</evidence>
<dbReference type="Proteomes" id="UP000279259">
    <property type="component" value="Unassembled WGS sequence"/>
</dbReference>
<name>A0A427Y8H0_9TREE</name>
<evidence type="ECO:0000256" key="1">
    <source>
        <dbReference type="SAM" id="MobiDB-lite"/>
    </source>
</evidence>
<dbReference type="InterPro" id="IPR036866">
    <property type="entry name" value="RibonucZ/Hydroxyglut_hydro"/>
</dbReference>
<keyword evidence="4" id="KW-1185">Reference proteome</keyword>
<dbReference type="PANTHER" id="PTHR15032">
    <property type="entry name" value="N-ACYL-PHOSPHATIDYLETHANOLAMINE-HYDROLYZING PHOSPHOLIPASE D"/>
    <property type="match status" value="1"/>
</dbReference>
<sequence length="417" mass="46142">MTLLSPSVIPLEPSSQLTNSHHALPSTSYYPSPRPHPRPPSALPPPRPSLDAYRAYQLGAAIAHPQPRTPSRPRTPATGLSRTGSSATLDEEEPYISSSVSVSEVEDEDTSANAALLRIPPSAWYPARIYARKDLAEMYQDDEEDDWRDPPVTVVPPSWTGEEGPLDKEAVTWLGHAGVLVRIPWKGKGRNGMCGVLFDPIFSYRCSPSQYVGPARYLDAPCPVSMLPDIHVCCISHDHYDHLDYYTILDLWKFHKNTIHFFVPLGLKPWFISSGIPSERVTELDWYHESLLHFPSSSQSPYSDNPAISRHPPAPVIPNSESDEASSDSDLTLKVAFTPAQHRSGRGLLDHMTTLWGSWCVGVVEKEDEGRARDLGMKGWKGFNVFFGGDTGYRYATAPEGDPDAVCPAFEVPGVRN</sequence>
<organism evidence="3 4">
    <name type="scientific">Saitozyma podzolica</name>
    <dbReference type="NCBI Taxonomy" id="1890683"/>
    <lineage>
        <taxon>Eukaryota</taxon>
        <taxon>Fungi</taxon>
        <taxon>Dikarya</taxon>
        <taxon>Basidiomycota</taxon>
        <taxon>Agaricomycotina</taxon>
        <taxon>Tremellomycetes</taxon>
        <taxon>Tremellales</taxon>
        <taxon>Trimorphomycetaceae</taxon>
        <taxon>Saitozyma</taxon>
    </lineage>
</organism>
<comment type="caution">
    <text evidence="3">The sequence shown here is derived from an EMBL/GenBank/DDBJ whole genome shotgun (WGS) entry which is preliminary data.</text>
</comment>
<dbReference type="Pfam" id="PF12706">
    <property type="entry name" value="Lactamase_B_2"/>
    <property type="match status" value="1"/>
</dbReference>
<protein>
    <recommendedName>
        <fullName evidence="2">Metallo-beta-lactamase domain-containing protein</fullName>
    </recommendedName>
</protein>
<dbReference type="EMBL" id="RSCD01000017">
    <property type="protein sequence ID" value="RSH87398.1"/>
    <property type="molecule type" value="Genomic_DNA"/>
</dbReference>
<dbReference type="OrthoDB" id="332863at2759"/>
<feature type="region of interest" description="Disordered" evidence="1">
    <location>
        <begin position="296"/>
        <end position="328"/>
    </location>
</feature>
<dbReference type="GO" id="GO:0005737">
    <property type="term" value="C:cytoplasm"/>
    <property type="evidence" value="ECO:0007669"/>
    <property type="project" value="TreeGrafter"/>
</dbReference>
<feature type="domain" description="Metallo-beta-lactamase" evidence="2">
    <location>
        <begin position="196"/>
        <end position="393"/>
    </location>
</feature>
<dbReference type="GO" id="GO:0070292">
    <property type="term" value="P:N-acylphosphatidylethanolamine metabolic process"/>
    <property type="evidence" value="ECO:0007669"/>
    <property type="project" value="TreeGrafter"/>
</dbReference>
<evidence type="ECO:0000313" key="4">
    <source>
        <dbReference type="Proteomes" id="UP000279259"/>
    </source>
</evidence>
<feature type="region of interest" description="Disordered" evidence="1">
    <location>
        <begin position="142"/>
        <end position="161"/>
    </location>
</feature>
<evidence type="ECO:0000259" key="2">
    <source>
        <dbReference type="Pfam" id="PF12706"/>
    </source>
</evidence>
<reference evidence="3 4" key="1">
    <citation type="submission" date="2018-11" db="EMBL/GenBank/DDBJ databases">
        <title>Genome sequence of Saitozyma podzolica DSM 27192.</title>
        <authorList>
            <person name="Aliyu H."/>
            <person name="Gorte O."/>
            <person name="Ochsenreither K."/>
        </authorList>
    </citation>
    <scope>NUCLEOTIDE SEQUENCE [LARGE SCALE GENOMIC DNA]</scope>
    <source>
        <strain evidence="3 4">DSM 27192</strain>
    </source>
</reference>
<gene>
    <name evidence="3" type="ORF">EHS25_003308</name>
</gene>
<proteinExistence type="predicted"/>
<dbReference type="GO" id="GO:0070291">
    <property type="term" value="P:N-acylethanolamine metabolic process"/>
    <property type="evidence" value="ECO:0007669"/>
    <property type="project" value="TreeGrafter"/>
</dbReference>
<dbReference type="AlphaFoldDB" id="A0A427Y8H0"/>
<dbReference type="SUPFAM" id="SSF56281">
    <property type="entry name" value="Metallo-hydrolase/oxidoreductase"/>
    <property type="match status" value="1"/>
</dbReference>
<feature type="region of interest" description="Disordered" evidence="1">
    <location>
        <begin position="1"/>
        <end position="105"/>
    </location>
</feature>
<feature type="compositionally biased region" description="Pro residues" evidence="1">
    <location>
        <begin position="32"/>
        <end position="48"/>
    </location>
</feature>
<accession>A0A427Y8H0</accession>